<name>A0ACC0E9E3_9BASI</name>
<proteinExistence type="predicted"/>
<reference evidence="2" key="2">
    <citation type="journal article" date="2018" name="Mol. Plant Microbe Interact.">
        <title>Genome sequence resources for the wheat stripe rust pathogen (Puccinia striiformis f. sp. tritici) and the barley stripe rust pathogen (Puccinia striiformis f. sp. hordei).</title>
        <authorList>
            <person name="Xia C."/>
            <person name="Wang M."/>
            <person name="Yin C."/>
            <person name="Cornejo O.E."/>
            <person name="Hulbert S.H."/>
            <person name="Chen X."/>
        </authorList>
    </citation>
    <scope>NUCLEOTIDE SEQUENCE [LARGE SCALE GENOMIC DNA]</scope>
    <source>
        <strain evidence="2">93-210</strain>
    </source>
</reference>
<gene>
    <name evidence="1" type="ORF">MJO28_009678</name>
</gene>
<accession>A0ACC0E9E3</accession>
<organism evidence="1 2">
    <name type="scientific">Puccinia striiformis f. sp. tritici</name>
    <dbReference type="NCBI Taxonomy" id="168172"/>
    <lineage>
        <taxon>Eukaryota</taxon>
        <taxon>Fungi</taxon>
        <taxon>Dikarya</taxon>
        <taxon>Basidiomycota</taxon>
        <taxon>Pucciniomycotina</taxon>
        <taxon>Pucciniomycetes</taxon>
        <taxon>Pucciniales</taxon>
        <taxon>Pucciniaceae</taxon>
        <taxon>Puccinia</taxon>
    </lineage>
</organism>
<evidence type="ECO:0000313" key="2">
    <source>
        <dbReference type="Proteomes" id="UP001060170"/>
    </source>
</evidence>
<evidence type="ECO:0000313" key="1">
    <source>
        <dbReference type="EMBL" id="KAI7947770.1"/>
    </source>
</evidence>
<keyword evidence="2" id="KW-1185">Reference proteome</keyword>
<protein>
    <submittedName>
        <fullName evidence="1">Uncharacterized protein</fullName>
    </submittedName>
</protein>
<reference evidence="1 2" key="3">
    <citation type="journal article" date="2022" name="Microbiol. Spectr.">
        <title>Folding features and dynamics of 3D genome architecture in plant fungal pathogens.</title>
        <authorList>
            <person name="Xia C."/>
        </authorList>
    </citation>
    <scope>NUCLEOTIDE SEQUENCE [LARGE SCALE GENOMIC DNA]</scope>
    <source>
        <strain evidence="1 2">93-210</strain>
    </source>
</reference>
<dbReference type="EMBL" id="CM045873">
    <property type="protein sequence ID" value="KAI7947770.1"/>
    <property type="molecule type" value="Genomic_DNA"/>
</dbReference>
<dbReference type="Proteomes" id="UP001060170">
    <property type="component" value="Chromosome 9"/>
</dbReference>
<reference evidence="2" key="1">
    <citation type="journal article" date="2018" name="BMC Genomics">
        <title>Genomic insights into host adaptation between the wheat stripe rust pathogen (Puccinia striiformis f. sp. tritici) and the barley stripe rust pathogen (Puccinia striiformis f. sp. hordei).</title>
        <authorList>
            <person name="Xia C."/>
            <person name="Wang M."/>
            <person name="Yin C."/>
            <person name="Cornejo O.E."/>
            <person name="Hulbert S.H."/>
            <person name="Chen X."/>
        </authorList>
    </citation>
    <scope>NUCLEOTIDE SEQUENCE [LARGE SCALE GENOMIC DNA]</scope>
    <source>
        <strain evidence="2">93-210</strain>
    </source>
</reference>
<comment type="caution">
    <text evidence="1">The sequence shown here is derived from an EMBL/GenBank/DDBJ whole genome shotgun (WGS) entry which is preliminary data.</text>
</comment>
<sequence length="740" mass="79969">MYLVNSWLMSNTRSTGQSLLPIVDPEALLRTAAAEQRCLAKILANSSDPSVHVPTPLPKALPSTSIHVPSPSYPSTSFHTPATSPPGTPADPSAEHPFTPSLLRTNLMADLPNNSLPGGNDPPKDPAPPKKTDSPKGGPSSSKSQPCNSKRSDSSTSNSATPTESASHGSKTPFSTLSPNRRKKKAAHLTPAPKSDRLDLQKIRIADGPSFKGTLHDIEPFLKWITQLQIFFSTKGVTNDDDKICVAGGLLKNTMLLDFYVAEGPTFTGKSWNEFKTRLFEVALPQRWRTTLKTKLRQLTMGPKETFIAFSGRARTLQTLINFDDTSLSSPTPSPPTTQLSDFDLAEFVVLGVSEELRSDIAKFAVLDADPFTYPAFEKRVAVFDENTVRQPPPRASRGTPSHHSPSNSPPDPVAWRVHAYLDSQGQCHHCKTTCRSTPGTCTKPLNKKWVDIPDTFQTPRRPTDYKPPQAHGASTSTAGKPTHPPAGRPPLGAASPAVVTESETHHQHGPGPEYTNVVEAMEVDHQVFVDAVADNSLPPDLTPSDWATFKEIDDILSDNVANVEEEEYVPLLPSTPPSPPDYGSRPGGRFTGRCCATRRTAPTLVGTLLTTLLRHLKLPTLYSRLLPAPLRPLQTRQAPLHQSTYATIAYPPGLDSSPAHRNSSSQFPPGLHPVHPSSPRNNDSLAIVNNRNSHLLSVLESHGAATVASQFTGSQFPSGTTPGPQNSTPNFNRPAAFGS</sequence>